<feature type="transmembrane region" description="Helical" evidence="1">
    <location>
        <begin position="112"/>
        <end position="128"/>
    </location>
</feature>
<accession>A0A8J7IXW3</accession>
<evidence type="ECO:0000256" key="1">
    <source>
        <dbReference type="SAM" id="Phobius"/>
    </source>
</evidence>
<evidence type="ECO:0008006" key="4">
    <source>
        <dbReference type="Google" id="ProtNLM"/>
    </source>
</evidence>
<keyword evidence="3" id="KW-1185">Reference proteome</keyword>
<keyword evidence="1" id="KW-1133">Transmembrane helix</keyword>
<comment type="caution">
    <text evidence="2">The sequence shown here is derived from an EMBL/GenBank/DDBJ whole genome shotgun (WGS) entry which is preliminary data.</text>
</comment>
<feature type="transmembrane region" description="Helical" evidence="1">
    <location>
        <begin position="12"/>
        <end position="38"/>
    </location>
</feature>
<dbReference type="Proteomes" id="UP000654482">
    <property type="component" value="Unassembled WGS sequence"/>
</dbReference>
<dbReference type="RefSeq" id="WP_194032135.1">
    <property type="nucleotide sequence ID" value="NZ_JADEWZ010000076.1"/>
</dbReference>
<keyword evidence="1" id="KW-0472">Membrane</keyword>
<sequence>MNRPKSVTNVAILQLISSIFVILRCVLLLAIGIVFGLIGTTSGGTQVEGFSTIMIAAIIGFAIMILALGSLYFFLVKGLFGLRKWSWIGTMVVNVIILIIDGIMLFGSGISVNFLTLGLAIAILYYLMRPEVRQAFRI</sequence>
<keyword evidence="1" id="KW-0812">Transmembrane</keyword>
<feature type="transmembrane region" description="Helical" evidence="1">
    <location>
        <begin position="50"/>
        <end position="75"/>
    </location>
</feature>
<name>A0A8J7IXW3_9CYAN</name>
<protein>
    <recommendedName>
        <fullName evidence="4">DUF2127 domain-containing protein</fullName>
    </recommendedName>
</protein>
<reference evidence="2" key="1">
    <citation type="submission" date="2020-10" db="EMBL/GenBank/DDBJ databases">
        <authorList>
            <person name="Castelo-Branco R."/>
            <person name="Eusebio N."/>
            <person name="Adriana R."/>
            <person name="Vieira A."/>
            <person name="Brugerolle De Fraissinette N."/>
            <person name="Rezende De Castro R."/>
            <person name="Schneider M.P."/>
            <person name="Vasconcelos V."/>
            <person name="Leao P.N."/>
        </authorList>
    </citation>
    <scope>NUCLEOTIDE SEQUENCE</scope>
    <source>
        <strain evidence="2">LEGE 07157</strain>
    </source>
</reference>
<feature type="transmembrane region" description="Helical" evidence="1">
    <location>
        <begin position="87"/>
        <end position="106"/>
    </location>
</feature>
<dbReference type="EMBL" id="JADEWZ010000076">
    <property type="protein sequence ID" value="MBE9119042.1"/>
    <property type="molecule type" value="Genomic_DNA"/>
</dbReference>
<organism evidence="2 3">
    <name type="scientific">Lusitaniella coriacea LEGE 07157</name>
    <dbReference type="NCBI Taxonomy" id="945747"/>
    <lineage>
        <taxon>Bacteria</taxon>
        <taxon>Bacillati</taxon>
        <taxon>Cyanobacteriota</taxon>
        <taxon>Cyanophyceae</taxon>
        <taxon>Spirulinales</taxon>
        <taxon>Lusitaniellaceae</taxon>
        <taxon>Lusitaniella</taxon>
    </lineage>
</organism>
<proteinExistence type="predicted"/>
<dbReference type="AlphaFoldDB" id="A0A8J7IXW3"/>
<evidence type="ECO:0000313" key="3">
    <source>
        <dbReference type="Proteomes" id="UP000654482"/>
    </source>
</evidence>
<evidence type="ECO:0000313" key="2">
    <source>
        <dbReference type="EMBL" id="MBE9119042.1"/>
    </source>
</evidence>
<gene>
    <name evidence="2" type="ORF">IQ249_24435</name>
</gene>